<evidence type="ECO:0000313" key="1">
    <source>
        <dbReference type="EMBL" id="CAB4585098.1"/>
    </source>
</evidence>
<dbReference type="EMBL" id="CAEZUE010000009">
    <property type="protein sequence ID" value="CAB4585098.1"/>
    <property type="molecule type" value="Genomic_DNA"/>
</dbReference>
<sequence>MTCPTGVHAIAVSTVVRPVTQSAETEVKTASSAEMSTAPLCDTGMKRITVPTSAALNMLRTIRSPGLMCG</sequence>
<gene>
    <name evidence="1" type="ORF">UFOPK1788_00162</name>
</gene>
<proteinExistence type="predicted"/>
<organism evidence="1">
    <name type="scientific">freshwater metagenome</name>
    <dbReference type="NCBI Taxonomy" id="449393"/>
    <lineage>
        <taxon>unclassified sequences</taxon>
        <taxon>metagenomes</taxon>
        <taxon>ecological metagenomes</taxon>
    </lineage>
</organism>
<reference evidence="1" key="1">
    <citation type="submission" date="2020-05" db="EMBL/GenBank/DDBJ databases">
        <authorList>
            <person name="Chiriac C."/>
            <person name="Salcher M."/>
            <person name="Ghai R."/>
            <person name="Kavagutti S V."/>
        </authorList>
    </citation>
    <scope>NUCLEOTIDE SEQUENCE</scope>
</reference>
<name>A0A6J6FKV3_9ZZZZ</name>
<protein>
    <submittedName>
        <fullName evidence="1">Unannotated protein</fullName>
    </submittedName>
</protein>
<accession>A0A6J6FKV3</accession>
<dbReference type="AlphaFoldDB" id="A0A6J6FKV3"/>